<proteinExistence type="predicted"/>
<organism evidence="2 3">
    <name type="scientific">Lentzea flaviverrucosa</name>
    <dbReference type="NCBI Taxonomy" id="200379"/>
    <lineage>
        <taxon>Bacteria</taxon>
        <taxon>Bacillati</taxon>
        <taxon>Actinomycetota</taxon>
        <taxon>Actinomycetes</taxon>
        <taxon>Pseudonocardiales</taxon>
        <taxon>Pseudonocardiaceae</taxon>
        <taxon>Lentzea</taxon>
    </lineage>
</organism>
<dbReference type="GO" id="GO:0016835">
    <property type="term" value="F:carbon-oxygen lyase activity"/>
    <property type="evidence" value="ECO:0007669"/>
    <property type="project" value="InterPro"/>
</dbReference>
<dbReference type="Gene3D" id="1.20.59.10">
    <property type="entry name" value="Chorismate mutase"/>
    <property type="match status" value="1"/>
</dbReference>
<dbReference type="InterPro" id="IPR008241">
    <property type="entry name" value="Isochorismate_pyruvate-lyase"/>
</dbReference>
<dbReference type="InterPro" id="IPR036263">
    <property type="entry name" value="Chorismate_II_sf"/>
</dbReference>
<dbReference type="NCBIfam" id="TIGR01803">
    <property type="entry name" value="CM-like"/>
    <property type="match status" value="1"/>
</dbReference>
<name>A0A1H9MBG1_9PSEU</name>
<dbReference type="EMBL" id="FOFT01000004">
    <property type="protein sequence ID" value="SER21038.1"/>
    <property type="molecule type" value="Genomic_DNA"/>
</dbReference>
<gene>
    <name evidence="2" type="ORF">SAMN05216195_104306</name>
</gene>
<evidence type="ECO:0000259" key="1">
    <source>
        <dbReference type="PROSITE" id="PS51168"/>
    </source>
</evidence>
<dbReference type="Pfam" id="PF01817">
    <property type="entry name" value="CM_2"/>
    <property type="match status" value="1"/>
</dbReference>
<dbReference type="InterPro" id="IPR002701">
    <property type="entry name" value="CM_II_prokaryot"/>
</dbReference>
<dbReference type="SMART" id="SM00830">
    <property type="entry name" value="CM_2"/>
    <property type="match status" value="1"/>
</dbReference>
<dbReference type="PROSITE" id="PS51168">
    <property type="entry name" value="CHORISMATE_MUT_2"/>
    <property type="match status" value="1"/>
</dbReference>
<dbReference type="GO" id="GO:0004106">
    <property type="term" value="F:chorismate mutase activity"/>
    <property type="evidence" value="ECO:0007669"/>
    <property type="project" value="InterPro"/>
</dbReference>
<evidence type="ECO:0000313" key="3">
    <source>
        <dbReference type="Proteomes" id="UP000199028"/>
    </source>
</evidence>
<dbReference type="GO" id="GO:0009697">
    <property type="term" value="P:salicylic acid biosynthetic process"/>
    <property type="evidence" value="ECO:0007669"/>
    <property type="project" value="InterPro"/>
</dbReference>
<feature type="domain" description="Chorismate mutase" evidence="1">
    <location>
        <begin position="7"/>
        <end position="98"/>
    </location>
</feature>
<dbReference type="GO" id="GO:0046417">
    <property type="term" value="P:chorismate metabolic process"/>
    <property type="evidence" value="ECO:0007669"/>
    <property type="project" value="InterPro"/>
</dbReference>
<accession>A0A1H9MBG1</accession>
<reference evidence="3" key="1">
    <citation type="submission" date="2016-10" db="EMBL/GenBank/DDBJ databases">
        <authorList>
            <person name="Varghese N."/>
            <person name="Submissions S."/>
        </authorList>
    </citation>
    <scope>NUCLEOTIDE SEQUENCE [LARGE SCALE GENOMIC DNA]</scope>
    <source>
        <strain evidence="3">CGMCC 4.578</strain>
    </source>
</reference>
<evidence type="ECO:0000313" key="2">
    <source>
        <dbReference type="EMBL" id="SER21038.1"/>
    </source>
</evidence>
<protein>
    <submittedName>
        <fullName evidence="2">Chorismate mutase</fullName>
    </submittedName>
</protein>
<keyword evidence="3" id="KW-1185">Reference proteome</keyword>
<dbReference type="InterPro" id="IPR036979">
    <property type="entry name" value="CM_dom_sf"/>
</dbReference>
<dbReference type="AlphaFoldDB" id="A0A1H9MBG1"/>
<dbReference type="SUPFAM" id="SSF48600">
    <property type="entry name" value="Chorismate mutase II"/>
    <property type="match status" value="1"/>
</dbReference>
<sequence>MSTVNSVTGVDRLEELRAELDAIDVRLLDTLRDRIGVCVRIAEHKLEHGVPMMQPHRIGIVQKRAAEYGAEHGLNQDFLHRLYELVIAETCRVEDVVMGNTPAE</sequence>
<dbReference type="Proteomes" id="UP000199028">
    <property type="component" value="Unassembled WGS sequence"/>
</dbReference>
<dbReference type="RefSeq" id="WP_245982967.1">
    <property type="nucleotide sequence ID" value="NZ_FOFT01000004.1"/>
</dbReference>